<name>A0A363NQQ0_9SPHI</name>
<keyword evidence="5 13" id="KW-0444">Lipid biosynthesis</keyword>
<dbReference type="InterPro" id="IPR003758">
    <property type="entry name" value="LpxK"/>
</dbReference>
<dbReference type="PANTHER" id="PTHR42724:SF1">
    <property type="entry name" value="TETRAACYLDISACCHARIDE 4'-KINASE, MITOCHONDRIAL-RELATED"/>
    <property type="match status" value="1"/>
</dbReference>
<keyword evidence="10 13" id="KW-0067">ATP-binding</keyword>
<evidence type="ECO:0000313" key="15">
    <source>
        <dbReference type="Proteomes" id="UP000250831"/>
    </source>
</evidence>
<evidence type="ECO:0000256" key="10">
    <source>
        <dbReference type="ARBA" id="ARBA00022840"/>
    </source>
</evidence>
<dbReference type="SUPFAM" id="SSF52540">
    <property type="entry name" value="P-loop containing nucleoside triphosphate hydrolases"/>
    <property type="match status" value="1"/>
</dbReference>
<evidence type="ECO:0000256" key="4">
    <source>
        <dbReference type="ARBA" id="ARBA00016436"/>
    </source>
</evidence>
<organism evidence="14 15">
    <name type="scientific">Sphingobacterium athyrii</name>
    <dbReference type="NCBI Taxonomy" id="2152717"/>
    <lineage>
        <taxon>Bacteria</taxon>
        <taxon>Pseudomonadati</taxon>
        <taxon>Bacteroidota</taxon>
        <taxon>Sphingobacteriia</taxon>
        <taxon>Sphingobacteriales</taxon>
        <taxon>Sphingobacteriaceae</taxon>
        <taxon>Sphingobacterium</taxon>
    </lineage>
</organism>
<dbReference type="EC" id="2.7.1.130" evidence="3 13"/>
<dbReference type="OrthoDB" id="9766423at2"/>
<dbReference type="RefSeq" id="WP_108635413.1">
    <property type="nucleotide sequence ID" value="NZ_QCXX01000005.1"/>
</dbReference>
<comment type="catalytic activity">
    <reaction evidence="13">
        <text>a lipid A disaccharide + ATP = a lipid IVA + ADP + H(+)</text>
        <dbReference type="Rhea" id="RHEA:67840"/>
        <dbReference type="ChEBI" id="CHEBI:15378"/>
        <dbReference type="ChEBI" id="CHEBI:30616"/>
        <dbReference type="ChEBI" id="CHEBI:176343"/>
        <dbReference type="ChEBI" id="CHEBI:176425"/>
        <dbReference type="ChEBI" id="CHEBI:456216"/>
        <dbReference type="EC" id="2.7.1.130"/>
    </reaction>
</comment>
<comment type="caution">
    <text evidence="13">Lacks conserved residue(s) required for the propagation of feature annotation.</text>
</comment>
<dbReference type="GO" id="GO:0009245">
    <property type="term" value="P:lipid A biosynthetic process"/>
    <property type="evidence" value="ECO:0007669"/>
    <property type="project" value="UniProtKB-UniRule"/>
</dbReference>
<comment type="function">
    <text evidence="1 13">Transfers the gamma-phosphate of ATP to the 4'-position of a tetraacyldisaccharide 1-phosphate intermediate (termed DS-1-P) to form tetraacyldisaccharide 1,4'-bis-phosphate (lipid IVA).</text>
</comment>
<dbReference type="HAMAP" id="MF_00409">
    <property type="entry name" value="LpxK"/>
    <property type="match status" value="1"/>
</dbReference>
<evidence type="ECO:0000256" key="8">
    <source>
        <dbReference type="ARBA" id="ARBA00022741"/>
    </source>
</evidence>
<keyword evidence="9 13" id="KW-0418">Kinase</keyword>
<gene>
    <name evidence="13 14" type="primary">lpxK</name>
    <name evidence="14" type="ORF">DCO56_19430</name>
</gene>
<comment type="caution">
    <text evidence="14">The sequence shown here is derived from an EMBL/GenBank/DDBJ whole genome shotgun (WGS) entry which is preliminary data.</text>
</comment>
<dbReference type="GO" id="GO:0009029">
    <property type="term" value="F:lipid-A 4'-kinase activity"/>
    <property type="evidence" value="ECO:0007669"/>
    <property type="project" value="UniProtKB-UniRule"/>
</dbReference>
<dbReference type="EMBL" id="QCXX01000005">
    <property type="protein sequence ID" value="PUV23088.1"/>
    <property type="molecule type" value="Genomic_DNA"/>
</dbReference>
<keyword evidence="11 13" id="KW-0443">Lipid metabolism</keyword>
<evidence type="ECO:0000256" key="2">
    <source>
        <dbReference type="ARBA" id="ARBA00004870"/>
    </source>
</evidence>
<dbReference type="NCBIfam" id="TIGR00682">
    <property type="entry name" value="lpxK"/>
    <property type="match status" value="1"/>
</dbReference>
<keyword evidence="7 13" id="KW-0808">Transferase</keyword>
<dbReference type="PANTHER" id="PTHR42724">
    <property type="entry name" value="TETRAACYLDISACCHARIDE 4'-KINASE"/>
    <property type="match status" value="1"/>
</dbReference>
<evidence type="ECO:0000256" key="11">
    <source>
        <dbReference type="ARBA" id="ARBA00023098"/>
    </source>
</evidence>
<proteinExistence type="inferred from homology"/>
<sequence>MWLFLRYLLFPFSLIYGSVVWLRNRLYDFQLLPARSFQIPTIVIGNLAVGGTGKSPMTEFVVSYLSKQYTVAILSRGYGRKTKGFRMVQIDSLATDVGDEPLQFKNKLPNVTVAVCEDRCTGIEKLQGDHQLIILDDAYQHRKLSPLFSILLFDFRSFSQPMFVFPAGNFRDLLMESKRAQIIVITKCPANISSEDKIRIEKKLRRYNRTAPITFSHITYFEPVNANGKQIDIENKDVVLVTGIAKPQPLVDHITQKAKSVNHISFGDHHAFDEADIDRILKTFQSLHSENKIILTTEKDYQRLKPYKALFDTVELVYLPIGIKFNDSGQSTQFCNILSDTVASSVNQP</sequence>
<evidence type="ECO:0000256" key="3">
    <source>
        <dbReference type="ARBA" id="ARBA00012071"/>
    </source>
</evidence>
<protein>
    <recommendedName>
        <fullName evidence="4 13">Tetraacyldisaccharide 4'-kinase</fullName>
        <ecNumber evidence="3 13">2.7.1.130</ecNumber>
    </recommendedName>
    <alternativeName>
        <fullName evidence="12 13">Lipid A 4'-kinase</fullName>
    </alternativeName>
</protein>
<accession>A0A363NQQ0</accession>
<dbReference type="UniPathway" id="UPA00359">
    <property type="reaction ID" value="UER00482"/>
</dbReference>
<dbReference type="InterPro" id="IPR027417">
    <property type="entry name" value="P-loop_NTPase"/>
</dbReference>
<evidence type="ECO:0000256" key="9">
    <source>
        <dbReference type="ARBA" id="ARBA00022777"/>
    </source>
</evidence>
<evidence type="ECO:0000256" key="7">
    <source>
        <dbReference type="ARBA" id="ARBA00022679"/>
    </source>
</evidence>
<dbReference type="Proteomes" id="UP000250831">
    <property type="component" value="Unassembled WGS sequence"/>
</dbReference>
<evidence type="ECO:0000256" key="6">
    <source>
        <dbReference type="ARBA" id="ARBA00022556"/>
    </source>
</evidence>
<evidence type="ECO:0000256" key="5">
    <source>
        <dbReference type="ARBA" id="ARBA00022516"/>
    </source>
</evidence>
<keyword evidence="6 13" id="KW-0441">Lipid A biosynthesis</keyword>
<evidence type="ECO:0000256" key="13">
    <source>
        <dbReference type="HAMAP-Rule" id="MF_00409"/>
    </source>
</evidence>
<comment type="pathway">
    <text evidence="2 13">Glycolipid biosynthesis; lipid IV(A) biosynthesis; lipid IV(A) from (3R)-3-hydroxytetradecanoyl-[acyl-carrier-protein] and UDP-N-acetyl-alpha-D-glucosamine: step 6/6.</text>
</comment>
<dbReference type="GO" id="GO:0005524">
    <property type="term" value="F:ATP binding"/>
    <property type="evidence" value="ECO:0007669"/>
    <property type="project" value="UniProtKB-UniRule"/>
</dbReference>
<keyword evidence="8 13" id="KW-0547">Nucleotide-binding</keyword>
<reference evidence="14 15" key="1">
    <citation type="submission" date="2018-04" db="EMBL/GenBank/DDBJ databases">
        <title>Sphingobacterium sp. M46 Genome.</title>
        <authorList>
            <person name="Cheng J."/>
            <person name="Li Y."/>
        </authorList>
    </citation>
    <scope>NUCLEOTIDE SEQUENCE [LARGE SCALE GENOMIC DNA]</scope>
    <source>
        <strain evidence="14 15">M46</strain>
    </source>
</reference>
<evidence type="ECO:0000256" key="1">
    <source>
        <dbReference type="ARBA" id="ARBA00002274"/>
    </source>
</evidence>
<dbReference type="GO" id="GO:0005886">
    <property type="term" value="C:plasma membrane"/>
    <property type="evidence" value="ECO:0007669"/>
    <property type="project" value="TreeGrafter"/>
</dbReference>
<evidence type="ECO:0000313" key="14">
    <source>
        <dbReference type="EMBL" id="PUV23088.1"/>
    </source>
</evidence>
<dbReference type="AlphaFoldDB" id="A0A363NQQ0"/>
<comment type="similarity">
    <text evidence="13">Belongs to the LpxK family.</text>
</comment>
<dbReference type="Pfam" id="PF02606">
    <property type="entry name" value="LpxK"/>
    <property type="match status" value="1"/>
</dbReference>
<keyword evidence="15" id="KW-1185">Reference proteome</keyword>
<dbReference type="GO" id="GO:0009244">
    <property type="term" value="P:lipopolysaccharide core region biosynthetic process"/>
    <property type="evidence" value="ECO:0007669"/>
    <property type="project" value="TreeGrafter"/>
</dbReference>
<evidence type="ECO:0000256" key="12">
    <source>
        <dbReference type="ARBA" id="ARBA00029757"/>
    </source>
</evidence>